<dbReference type="Gene3D" id="3.10.450.40">
    <property type="match status" value="1"/>
</dbReference>
<dbReference type="GO" id="GO:0009658">
    <property type="term" value="P:chloroplast organization"/>
    <property type="evidence" value="ECO:0007669"/>
    <property type="project" value="TreeGrafter"/>
</dbReference>
<accession>A0A833VH64</accession>
<evidence type="ECO:0000313" key="1">
    <source>
        <dbReference type="EMBL" id="KAF3326055.1"/>
    </source>
</evidence>
<dbReference type="PANTHER" id="PTHR33415:SF4">
    <property type="entry name" value="DCL PROTEIN (DUF3223)"/>
    <property type="match status" value="1"/>
</dbReference>
<dbReference type="GO" id="GO:1901259">
    <property type="term" value="P:chloroplast rRNA processing"/>
    <property type="evidence" value="ECO:0007669"/>
    <property type="project" value="TreeGrafter"/>
</dbReference>
<reference evidence="1" key="1">
    <citation type="submission" date="2020-01" db="EMBL/GenBank/DDBJ databases">
        <title>Genome sequence of Kobresia littledalei, the first chromosome-level genome in the family Cyperaceae.</title>
        <authorList>
            <person name="Qu G."/>
        </authorList>
    </citation>
    <scope>NUCLEOTIDE SEQUENCE</scope>
    <source>
        <strain evidence="1">C.B.Clarke</strain>
        <tissue evidence="1">Leaf</tissue>
    </source>
</reference>
<comment type="caution">
    <text evidence="1">The sequence shown here is derived from an EMBL/GenBank/DDBJ whole genome shotgun (WGS) entry which is preliminary data.</text>
</comment>
<proteinExistence type="predicted"/>
<dbReference type="Proteomes" id="UP000623129">
    <property type="component" value="Unassembled WGS sequence"/>
</dbReference>
<gene>
    <name evidence="1" type="ORF">FCM35_KLT09135</name>
</gene>
<organism evidence="1 2">
    <name type="scientific">Carex littledalei</name>
    <dbReference type="NCBI Taxonomy" id="544730"/>
    <lineage>
        <taxon>Eukaryota</taxon>
        <taxon>Viridiplantae</taxon>
        <taxon>Streptophyta</taxon>
        <taxon>Embryophyta</taxon>
        <taxon>Tracheophyta</taxon>
        <taxon>Spermatophyta</taxon>
        <taxon>Magnoliopsida</taxon>
        <taxon>Liliopsida</taxon>
        <taxon>Poales</taxon>
        <taxon>Cyperaceae</taxon>
        <taxon>Cyperoideae</taxon>
        <taxon>Cariceae</taxon>
        <taxon>Carex</taxon>
        <taxon>Carex subgen. Euthyceras</taxon>
    </lineage>
</organism>
<sequence length="97" mass="11512">MDGEELNKEDEEFIILKLLAYHPHAEDKIGCGLQAIMVDKHPQFTQSRCLFVLRTDGGWIDFSYQKCLLTYIRKKYPSYAERFIKEHFKRSILKSLK</sequence>
<name>A0A833VH64_9POAL</name>
<dbReference type="AlphaFoldDB" id="A0A833VH64"/>
<dbReference type="OrthoDB" id="695233at2759"/>
<dbReference type="InterPro" id="IPR044673">
    <property type="entry name" value="DCL-like"/>
</dbReference>
<dbReference type="PANTHER" id="PTHR33415">
    <property type="entry name" value="PROTEIN EMBRYO DEFECTIVE 514"/>
    <property type="match status" value="1"/>
</dbReference>
<keyword evidence="2" id="KW-1185">Reference proteome</keyword>
<dbReference type="Pfam" id="PF11523">
    <property type="entry name" value="DUF3223"/>
    <property type="match status" value="1"/>
</dbReference>
<dbReference type="EMBL" id="SWLB01000019">
    <property type="protein sequence ID" value="KAF3326055.1"/>
    <property type="molecule type" value="Genomic_DNA"/>
</dbReference>
<dbReference type="GO" id="GO:0009507">
    <property type="term" value="C:chloroplast"/>
    <property type="evidence" value="ECO:0007669"/>
    <property type="project" value="TreeGrafter"/>
</dbReference>
<evidence type="ECO:0000313" key="2">
    <source>
        <dbReference type="Proteomes" id="UP000623129"/>
    </source>
</evidence>
<protein>
    <submittedName>
        <fullName evidence="1">Protein DCL</fullName>
    </submittedName>
</protein>